<evidence type="ECO:0000313" key="2">
    <source>
        <dbReference type="Proteomes" id="UP001629274"/>
    </source>
</evidence>
<accession>A0ABW9BI43</accession>
<protein>
    <recommendedName>
        <fullName evidence="3">Guanylate cyclase domain-containing protein</fullName>
    </recommendedName>
</protein>
<dbReference type="Proteomes" id="UP001629274">
    <property type="component" value="Unassembled WGS sequence"/>
</dbReference>
<dbReference type="RefSeq" id="WP_408511405.1">
    <property type="nucleotide sequence ID" value="NZ_JAQQDR010000007.1"/>
</dbReference>
<evidence type="ECO:0008006" key="3">
    <source>
        <dbReference type="Google" id="ProtNLM"/>
    </source>
</evidence>
<name>A0ABW9BI43_9BURK</name>
<evidence type="ECO:0000313" key="1">
    <source>
        <dbReference type="EMBL" id="MFM0240281.1"/>
    </source>
</evidence>
<organism evidence="1 2">
    <name type="scientific">Paraburkholderia phytofirmans</name>
    <dbReference type="NCBI Taxonomy" id="261302"/>
    <lineage>
        <taxon>Bacteria</taxon>
        <taxon>Pseudomonadati</taxon>
        <taxon>Pseudomonadota</taxon>
        <taxon>Betaproteobacteria</taxon>
        <taxon>Burkholderiales</taxon>
        <taxon>Burkholderiaceae</taxon>
        <taxon>Paraburkholderia</taxon>
    </lineage>
</organism>
<sequence length="251" mass="27880">MDSSPYTNRVVAFIDILGFKELILRDRESEVFAALKLAKESEAGQFHNAPKMRLTAFSDSIVISDEVGDGFGYVRLLHFTSYLVWQLLEMGVLTRGGIGHGRLHHENGIVFGPALIEAYELESKQAIYPRILVPEGVRDAHIGWEVATRGDSARAPADSIFRRDFDGNLHLHILSPWAHANIYSKKPHTPGGGTGYSGQEILGARAACLVGALKRNQPPAAHASAWTKHRWFQNYLHETLRIYGLPAQLTD</sequence>
<proteinExistence type="predicted"/>
<dbReference type="EMBL" id="JAQQDR010000007">
    <property type="protein sequence ID" value="MFM0240281.1"/>
    <property type="molecule type" value="Genomic_DNA"/>
</dbReference>
<keyword evidence="2" id="KW-1185">Reference proteome</keyword>
<comment type="caution">
    <text evidence="1">The sequence shown here is derived from an EMBL/GenBank/DDBJ whole genome shotgun (WGS) entry which is preliminary data.</text>
</comment>
<gene>
    <name evidence="1" type="ORF">PQR03_19305</name>
</gene>
<reference evidence="1 2" key="1">
    <citation type="journal article" date="2024" name="Chem. Sci.">
        <title>Discovery of megapolipeptins by genome mining of a Burkholderiales bacteria collection.</title>
        <authorList>
            <person name="Paulo B.S."/>
            <person name="Recchia M.J.J."/>
            <person name="Lee S."/>
            <person name="Fergusson C.H."/>
            <person name="Romanowski S.B."/>
            <person name="Hernandez A."/>
            <person name="Krull N."/>
            <person name="Liu D.Y."/>
            <person name="Cavanagh H."/>
            <person name="Bos A."/>
            <person name="Gray C.A."/>
            <person name="Murphy B.T."/>
            <person name="Linington R.G."/>
            <person name="Eustaquio A.S."/>
        </authorList>
    </citation>
    <scope>NUCLEOTIDE SEQUENCE [LARGE SCALE GENOMIC DNA]</scope>
    <source>
        <strain evidence="1 2">RL17-351-BIE-A</strain>
    </source>
</reference>